<evidence type="ECO:0000256" key="2">
    <source>
        <dbReference type="ARBA" id="ARBA00008814"/>
    </source>
</evidence>
<dbReference type="SUPFAM" id="SSF53807">
    <property type="entry name" value="Helical backbone' metal receptor"/>
    <property type="match status" value="1"/>
</dbReference>
<comment type="subcellular location">
    <subcellularLocation>
        <location evidence="1">Cell envelope</location>
    </subcellularLocation>
</comment>
<dbReference type="InterPro" id="IPR051313">
    <property type="entry name" value="Bact_iron-sidero_bind"/>
</dbReference>
<feature type="region of interest" description="Disordered" evidence="5">
    <location>
        <begin position="66"/>
        <end position="96"/>
    </location>
</feature>
<reference evidence="8" key="1">
    <citation type="journal article" date="2019" name="Int. J. Syst. Evol. Microbiol.">
        <title>The Global Catalogue of Microorganisms (GCM) 10K type strain sequencing project: providing services to taxonomists for standard genome sequencing and annotation.</title>
        <authorList>
            <consortium name="The Broad Institute Genomics Platform"/>
            <consortium name="The Broad Institute Genome Sequencing Center for Infectious Disease"/>
            <person name="Wu L."/>
            <person name="Ma J."/>
        </authorList>
    </citation>
    <scope>NUCLEOTIDE SEQUENCE [LARGE SCALE GENOMIC DNA]</scope>
    <source>
        <strain evidence="8">JCM 4586</strain>
    </source>
</reference>
<dbReference type="InterPro" id="IPR002491">
    <property type="entry name" value="ABC_transptr_periplasmic_BD"/>
</dbReference>
<dbReference type="Pfam" id="PF01497">
    <property type="entry name" value="Peripla_BP_2"/>
    <property type="match status" value="1"/>
</dbReference>
<keyword evidence="3" id="KW-0813">Transport</keyword>
<comment type="caution">
    <text evidence="7">The sequence shown here is derived from an EMBL/GenBank/DDBJ whole genome shotgun (WGS) entry which is preliminary data.</text>
</comment>
<sequence>MSIAGRCEGFLMLPAVLLPFLSVPFFTHARSFLMTTPNRLLPFAPRRAVQVLAAVGAAALLVTGCGSDSDKGSDGKSDNASEASGGTRTVKDATGTAVKVPANPKRIVTLTQEDLDAVLALGVKPVGITNGQGLSKPPAYLADKVKDINVVGNLLQPVMDKVVAAKPDLILAGDMQDEQMLKQLREITPATLVTMAPTDDWKLSFRGIGNALNKINDANKVIGDYEAKAKKAGEGLGDNKGAEVSIVRWNPDGPSWMEKKQFASGVALDMGLKRPKTQDKDGNAHTPALSLEKINEIDGDWLFLSTLTSDGEKALKDVQEKPAYKDLGAVKKNHAVTVNGSVWSTRGGPIASTVVVDDIVKALSAKS</sequence>
<evidence type="ECO:0000256" key="5">
    <source>
        <dbReference type="SAM" id="MobiDB-lite"/>
    </source>
</evidence>
<keyword evidence="4" id="KW-0732">Signal</keyword>
<dbReference type="CDD" id="cd01146">
    <property type="entry name" value="FhuD"/>
    <property type="match status" value="1"/>
</dbReference>
<keyword evidence="8" id="KW-1185">Reference proteome</keyword>
<organism evidence="7 8">
    <name type="scientific">Streptomyces hiroshimensis</name>
    <dbReference type="NCBI Taxonomy" id="66424"/>
    <lineage>
        <taxon>Bacteria</taxon>
        <taxon>Bacillati</taxon>
        <taxon>Actinomycetota</taxon>
        <taxon>Actinomycetes</taxon>
        <taxon>Kitasatosporales</taxon>
        <taxon>Streptomycetaceae</taxon>
        <taxon>Streptomyces</taxon>
    </lineage>
</organism>
<evidence type="ECO:0000256" key="4">
    <source>
        <dbReference type="ARBA" id="ARBA00022729"/>
    </source>
</evidence>
<dbReference type="PROSITE" id="PS50983">
    <property type="entry name" value="FE_B12_PBP"/>
    <property type="match status" value="1"/>
</dbReference>
<comment type="similarity">
    <text evidence="2">Belongs to the bacterial solute-binding protein 8 family.</text>
</comment>
<dbReference type="PANTHER" id="PTHR30532:SF25">
    <property type="entry name" value="IRON(III) DICITRATE-BINDING PERIPLASMIC PROTEIN"/>
    <property type="match status" value="1"/>
</dbReference>
<evidence type="ECO:0000313" key="7">
    <source>
        <dbReference type="EMBL" id="GGX65181.1"/>
    </source>
</evidence>
<evidence type="ECO:0000256" key="1">
    <source>
        <dbReference type="ARBA" id="ARBA00004196"/>
    </source>
</evidence>
<feature type="compositionally biased region" description="Basic and acidic residues" evidence="5">
    <location>
        <begin position="68"/>
        <end position="79"/>
    </location>
</feature>
<dbReference type="Proteomes" id="UP000659223">
    <property type="component" value="Unassembled WGS sequence"/>
</dbReference>
<dbReference type="Gene3D" id="3.40.50.1980">
    <property type="entry name" value="Nitrogenase molybdenum iron protein domain"/>
    <property type="match status" value="2"/>
</dbReference>
<name>A0ABQ2Y5Q9_9ACTN</name>
<accession>A0ABQ2Y5Q9</accession>
<dbReference type="PANTHER" id="PTHR30532">
    <property type="entry name" value="IRON III DICITRATE-BINDING PERIPLASMIC PROTEIN"/>
    <property type="match status" value="1"/>
</dbReference>
<gene>
    <name evidence="7" type="ORF">GCM10010324_07740</name>
</gene>
<protein>
    <submittedName>
        <fullName evidence="7">ABC transporter substrate-binding protein</fullName>
    </submittedName>
</protein>
<evidence type="ECO:0000259" key="6">
    <source>
        <dbReference type="PROSITE" id="PS50983"/>
    </source>
</evidence>
<evidence type="ECO:0000256" key="3">
    <source>
        <dbReference type="ARBA" id="ARBA00022448"/>
    </source>
</evidence>
<dbReference type="EMBL" id="BMUT01000001">
    <property type="protein sequence ID" value="GGX65181.1"/>
    <property type="molecule type" value="Genomic_DNA"/>
</dbReference>
<evidence type="ECO:0000313" key="8">
    <source>
        <dbReference type="Proteomes" id="UP000659223"/>
    </source>
</evidence>
<proteinExistence type="inferred from homology"/>
<feature type="domain" description="Fe/B12 periplasmic-binding" evidence="6">
    <location>
        <begin position="106"/>
        <end position="367"/>
    </location>
</feature>